<feature type="region of interest" description="Disordered" evidence="1">
    <location>
        <begin position="101"/>
        <end position="407"/>
    </location>
</feature>
<sequence>MPKAKGLNINATPFEPGATPTATVNALPSLNYSYVHGQGPVSNSTIPGNPPAPGIYFRPPDPYNGPMCQYASPDQQPTPVPSMPVFYYGPNYSVLPQPPPPYQWPVGPPPAPPSRQPSSSAASTHRRHANHGYRAGRSNSSSVLKVLTSTSSAAPATVVSKATTTTAVSSSISQQSTGSVTRVCNANSTTNSSTNAAAVVKPRNAEPQLQLGSAEDFPALSSGAGGGGGGVSVAGSQPAGVKFGPAQLHKNLDANSDSAQSRTLSYSAAIRQPRPPPAAAPQLQPSNSFSTSTPSQPPAGKVSTDAKEHNEPAEANSNKIQLKQKKSRSNRRSKKKRSKKKSGLQDKQQLGADDAGLGEAEQQPEFQLEQEEFPSLQAGRPAPSVTAGSALPPTSTVQQPEACGTSG</sequence>
<protein>
    <submittedName>
        <fullName evidence="3">Ribosomal_L7Ae domain-containing protein</fullName>
    </submittedName>
</protein>
<feature type="compositionally biased region" description="Low complexity" evidence="1">
    <location>
        <begin position="361"/>
        <end position="377"/>
    </location>
</feature>
<dbReference type="WBParaSite" id="maker-uti_cns_0045474-snap-gene-0.5-mRNA-1">
    <property type="protein sequence ID" value="maker-uti_cns_0045474-snap-gene-0.5-mRNA-1"/>
    <property type="gene ID" value="maker-uti_cns_0045474-snap-gene-0.5"/>
</dbReference>
<keyword evidence="2" id="KW-1185">Reference proteome</keyword>
<accession>A0A1I8J0J0</accession>
<evidence type="ECO:0000256" key="1">
    <source>
        <dbReference type="SAM" id="MobiDB-lite"/>
    </source>
</evidence>
<evidence type="ECO:0000313" key="2">
    <source>
        <dbReference type="Proteomes" id="UP000095280"/>
    </source>
</evidence>
<dbReference type="Proteomes" id="UP000095280">
    <property type="component" value="Unplaced"/>
</dbReference>
<reference evidence="3" key="1">
    <citation type="submission" date="2016-11" db="UniProtKB">
        <authorList>
            <consortium name="WormBaseParasite"/>
        </authorList>
    </citation>
    <scope>IDENTIFICATION</scope>
</reference>
<feature type="compositionally biased region" description="Basic residues" evidence="1">
    <location>
        <begin position="322"/>
        <end position="342"/>
    </location>
</feature>
<feature type="compositionally biased region" description="Pro residues" evidence="1">
    <location>
        <begin position="101"/>
        <end position="115"/>
    </location>
</feature>
<name>A0A1I8J0J0_9PLAT</name>
<evidence type="ECO:0000313" key="3">
    <source>
        <dbReference type="WBParaSite" id="maker-uti_cns_0045474-snap-gene-0.5-mRNA-1"/>
    </source>
</evidence>
<feature type="compositionally biased region" description="Polar residues" evidence="1">
    <location>
        <begin position="253"/>
        <end position="266"/>
    </location>
</feature>
<feature type="compositionally biased region" description="Polar residues" evidence="1">
    <location>
        <begin position="283"/>
        <end position="294"/>
    </location>
</feature>
<feature type="compositionally biased region" description="Gly residues" evidence="1">
    <location>
        <begin position="223"/>
        <end position="232"/>
    </location>
</feature>
<proteinExistence type="predicted"/>
<feature type="compositionally biased region" description="Low complexity" evidence="1">
    <location>
        <begin position="138"/>
        <end position="198"/>
    </location>
</feature>
<organism evidence="2 3">
    <name type="scientific">Macrostomum lignano</name>
    <dbReference type="NCBI Taxonomy" id="282301"/>
    <lineage>
        <taxon>Eukaryota</taxon>
        <taxon>Metazoa</taxon>
        <taxon>Spiralia</taxon>
        <taxon>Lophotrochozoa</taxon>
        <taxon>Platyhelminthes</taxon>
        <taxon>Rhabditophora</taxon>
        <taxon>Macrostomorpha</taxon>
        <taxon>Macrostomida</taxon>
        <taxon>Macrostomidae</taxon>
        <taxon>Macrostomum</taxon>
    </lineage>
</organism>
<dbReference type="AlphaFoldDB" id="A0A1I8J0J0"/>